<evidence type="ECO:0000313" key="4">
    <source>
        <dbReference type="Proteomes" id="UP000178622"/>
    </source>
</evidence>
<dbReference type="SUPFAM" id="SSF53955">
    <property type="entry name" value="Lysozyme-like"/>
    <property type="match status" value="1"/>
</dbReference>
<accession>A0A1E8GLS4</accession>
<organism evidence="3 4">
    <name type="scientific">Floricoccus tropicus</name>
    <dbReference type="NCBI Taxonomy" id="1859473"/>
    <lineage>
        <taxon>Bacteria</taxon>
        <taxon>Bacillati</taxon>
        <taxon>Bacillota</taxon>
        <taxon>Bacilli</taxon>
        <taxon>Lactobacillales</taxon>
        <taxon>Streptococcaceae</taxon>
        <taxon>Floricoccus</taxon>
    </lineage>
</organism>
<dbReference type="Pfam" id="PF13702">
    <property type="entry name" value="Lysozyme_like"/>
    <property type="match status" value="1"/>
</dbReference>
<gene>
    <name evidence="3" type="ORF">BG261_03780</name>
</gene>
<dbReference type="OrthoDB" id="1654978at2"/>
<comment type="caution">
    <text evidence="3">The sequence shown here is derived from an EMBL/GenBank/DDBJ whole genome shotgun (WGS) entry which is preliminary data.</text>
</comment>
<evidence type="ECO:0000256" key="1">
    <source>
        <dbReference type="ARBA" id="ARBA00004241"/>
    </source>
</evidence>
<dbReference type="Gene3D" id="1.10.530.10">
    <property type="match status" value="1"/>
</dbReference>
<dbReference type="CDD" id="cd16891">
    <property type="entry name" value="CwlT-like"/>
    <property type="match status" value="1"/>
</dbReference>
<name>A0A1E8GLS4_9LACT</name>
<dbReference type="AlphaFoldDB" id="A0A1E8GLS4"/>
<comment type="subcellular location">
    <subcellularLocation>
        <location evidence="1">Cell surface</location>
    </subcellularLocation>
</comment>
<keyword evidence="4" id="KW-1185">Reference proteome</keyword>
<dbReference type="EMBL" id="MKIR01000020">
    <property type="protein sequence ID" value="OFI49201.1"/>
    <property type="molecule type" value="Genomic_DNA"/>
</dbReference>
<feature type="domain" description="CwlT-like lysozyme" evidence="2">
    <location>
        <begin position="29"/>
        <end position="193"/>
    </location>
</feature>
<evidence type="ECO:0000313" key="3">
    <source>
        <dbReference type="EMBL" id="OFI49201.1"/>
    </source>
</evidence>
<sequence length="203" mass="22863">MFKFLRRLIVFGLLVFAGLYLYNVRQNVKQVMTYKDYVQTTLNEHGVAGNNDTELALAIIYTETKGRAADVMQSSESMSGQTNMIDNEQDSIKQGIITLSERLEGAAKANVDVWTGVQSYNFGEGYIDYVAKNGGKNTLELSESYSKNVIAKSLGNTEGKTYRHLTPTAILFNGGKLYVNGGNIFYAREVRFNLYLIRIMDWF</sequence>
<dbReference type="GO" id="GO:0009986">
    <property type="term" value="C:cell surface"/>
    <property type="evidence" value="ECO:0007669"/>
    <property type="project" value="UniProtKB-SubCell"/>
</dbReference>
<dbReference type="InterPro" id="IPR023346">
    <property type="entry name" value="Lysozyme-like_dom_sf"/>
</dbReference>
<reference evidence="4" key="1">
    <citation type="submission" date="2016-09" db="EMBL/GenBank/DDBJ databases">
        <title>Draft genome sequence of a novel species of the family Streptococcaceae isolated from flowers.</title>
        <authorList>
            <person name="Chuah L.-O."/>
            <person name="Yap K.-P."/>
            <person name="Thong K.L."/>
            <person name="Liong M.T."/>
            <person name="Ahmad R."/>
            <person name="Rusul G."/>
        </authorList>
    </citation>
    <scope>NUCLEOTIDE SEQUENCE [LARGE SCALE GENOMIC DNA]</scope>
    <source>
        <strain evidence="4">DF1</strain>
    </source>
</reference>
<proteinExistence type="predicted"/>
<evidence type="ECO:0000259" key="2">
    <source>
        <dbReference type="Pfam" id="PF13702"/>
    </source>
</evidence>
<dbReference type="Proteomes" id="UP000178622">
    <property type="component" value="Unassembled WGS sequence"/>
</dbReference>
<dbReference type="STRING" id="1859473.BG261_03780"/>
<protein>
    <recommendedName>
        <fullName evidence="2">CwlT-like lysozyme domain-containing protein</fullName>
    </recommendedName>
</protein>
<dbReference type="RefSeq" id="WP_070792238.1">
    <property type="nucleotide sequence ID" value="NZ_MKIR01000020.1"/>
</dbReference>
<dbReference type="InterPro" id="IPR047194">
    <property type="entry name" value="CwlT-like_lysozyme"/>
</dbReference>